<keyword evidence="1" id="KW-0812">Transmembrane</keyword>
<feature type="transmembrane region" description="Helical" evidence="1">
    <location>
        <begin position="14"/>
        <end position="35"/>
    </location>
</feature>
<evidence type="ECO:0000313" key="2">
    <source>
        <dbReference type="EMBL" id="MEQ2314530.1"/>
    </source>
</evidence>
<reference evidence="2 3" key="1">
    <citation type="submission" date="2021-06" db="EMBL/GenBank/DDBJ databases">
        <authorList>
            <person name="Palmer J.M."/>
        </authorList>
    </citation>
    <scope>NUCLEOTIDE SEQUENCE [LARGE SCALE GENOMIC DNA]</scope>
    <source>
        <strain evidence="2 3">AS_MEX2019</strain>
        <tissue evidence="2">Muscle</tissue>
    </source>
</reference>
<comment type="caution">
    <text evidence="2">The sequence shown here is derived from an EMBL/GenBank/DDBJ whole genome shotgun (WGS) entry which is preliminary data.</text>
</comment>
<evidence type="ECO:0000313" key="3">
    <source>
        <dbReference type="Proteomes" id="UP001469553"/>
    </source>
</evidence>
<gene>
    <name evidence="2" type="ORF">AMECASPLE_013075</name>
</gene>
<keyword evidence="1" id="KW-1133">Transmembrane helix</keyword>
<dbReference type="EMBL" id="JAHRIP010085483">
    <property type="protein sequence ID" value="MEQ2314530.1"/>
    <property type="molecule type" value="Genomic_DNA"/>
</dbReference>
<keyword evidence="3" id="KW-1185">Reference proteome</keyword>
<dbReference type="Proteomes" id="UP001469553">
    <property type="component" value="Unassembled WGS sequence"/>
</dbReference>
<name>A0ABV1A800_9TELE</name>
<proteinExistence type="predicted"/>
<organism evidence="2 3">
    <name type="scientific">Ameca splendens</name>
    <dbReference type="NCBI Taxonomy" id="208324"/>
    <lineage>
        <taxon>Eukaryota</taxon>
        <taxon>Metazoa</taxon>
        <taxon>Chordata</taxon>
        <taxon>Craniata</taxon>
        <taxon>Vertebrata</taxon>
        <taxon>Euteleostomi</taxon>
        <taxon>Actinopterygii</taxon>
        <taxon>Neopterygii</taxon>
        <taxon>Teleostei</taxon>
        <taxon>Neoteleostei</taxon>
        <taxon>Acanthomorphata</taxon>
        <taxon>Ovalentaria</taxon>
        <taxon>Atherinomorphae</taxon>
        <taxon>Cyprinodontiformes</taxon>
        <taxon>Goodeidae</taxon>
        <taxon>Ameca</taxon>
    </lineage>
</organism>
<protein>
    <submittedName>
        <fullName evidence="2">Uncharacterized protein</fullName>
    </submittedName>
</protein>
<keyword evidence="1" id="KW-0472">Membrane</keyword>
<sequence length="115" mass="13585">MSPNKKCFLTQKPIFFIFHYFTTISLYVLHAVVLLHEQIKHVTGHQRQETSCYDAKKTFVMQRKRHQQLSFLLHKSPYVMSHILSYLDTGTDVVREVPAHQQAIFNLVVKYVNHN</sequence>
<evidence type="ECO:0000256" key="1">
    <source>
        <dbReference type="SAM" id="Phobius"/>
    </source>
</evidence>
<accession>A0ABV1A800</accession>